<dbReference type="SMART" id="SM00420">
    <property type="entry name" value="HTH_DEOR"/>
    <property type="match status" value="1"/>
</dbReference>
<evidence type="ECO:0000256" key="1">
    <source>
        <dbReference type="ARBA" id="ARBA00023015"/>
    </source>
</evidence>
<keyword evidence="1" id="KW-0805">Transcription regulation</keyword>
<evidence type="ECO:0000313" key="6">
    <source>
        <dbReference type="Proteomes" id="UP000675284"/>
    </source>
</evidence>
<dbReference type="GO" id="GO:0003677">
    <property type="term" value="F:DNA binding"/>
    <property type="evidence" value="ECO:0007669"/>
    <property type="project" value="UniProtKB-KW"/>
</dbReference>
<dbReference type="Gene3D" id="1.10.10.10">
    <property type="entry name" value="Winged helix-like DNA-binding domain superfamily/Winged helix DNA-binding domain"/>
    <property type="match status" value="1"/>
</dbReference>
<dbReference type="InterPro" id="IPR050313">
    <property type="entry name" value="Carb_Metab_HTH_regulators"/>
</dbReference>
<evidence type="ECO:0000313" key="5">
    <source>
        <dbReference type="EMBL" id="MBR7796096.1"/>
    </source>
</evidence>
<dbReference type="SUPFAM" id="SSF46785">
    <property type="entry name" value="Winged helix' DNA-binding domain"/>
    <property type="match status" value="1"/>
</dbReference>
<sequence length="271" mass="30721">MKSKRIAKLEEYITHKQQASYDELVDKFAVSKNTIRNDVQELIKSGKIIKVHGGAAVKNPVQEKSQNNEVTKPLTSFTYRKETNLAGKQRIAQQAATYVQEGDIIFIDTGTTVLEMIEHIQEKTITIVTNNIDIILRTIPFENLTVYSLGGLLDRRSQSFTTLQAQEIIKKYNINKAFLAATAISIKNGITSSIPEETELKSYIAKQIDQKFLLVDHQKFDKVALTTYCDLNQLDYLITDRLPNNKYVEYCTNNKVELVTANPNKGVKKCL</sequence>
<dbReference type="PROSITE" id="PS51000">
    <property type="entry name" value="HTH_DEOR_2"/>
    <property type="match status" value="1"/>
</dbReference>
<dbReference type="InterPro" id="IPR036390">
    <property type="entry name" value="WH_DNA-bd_sf"/>
</dbReference>
<dbReference type="AlphaFoldDB" id="A0A941IB60"/>
<comment type="caution">
    <text evidence="5">The sequence shown here is derived from an EMBL/GenBank/DDBJ whole genome shotgun (WGS) entry which is preliminary data.</text>
</comment>
<proteinExistence type="predicted"/>
<accession>A0A941IB60</accession>
<keyword evidence="3" id="KW-0804">Transcription</keyword>
<dbReference type="SMART" id="SM01134">
    <property type="entry name" value="DeoRC"/>
    <property type="match status" value="1"/>
</dbReference>
<evidence type="ECO:0000256" key="2">
    <source>
        <dbReference type="ARBA" id="ARBA00023125"/>
    </source>
</evidence>
<dbReference type="PRINTS" id="PR00037">
    <property type="entry name" value="HTHLACR"/>
</dbReference>
<dbReference type="SUPFAM" id="SSF100950">
    <property type="entry name" value="NagB/RpiA/CoA transferase-like"/>
    <property type="match status" value="1"/>
</dbReference>
<evidence type="ECO:0000256" key="3">
    <source>
        <dbReference type="ARBA" id="ARBA00023163"/>
    </source>
</evidence>
<dbReference type="PROSITE" id="PS00894">
    <property type="entry name" value="HTH_DEOR_1"/>
    <property type="match status" value="1"/>
</dbReference>
<organism evidence="5 6">
    <name type="scientific">Virgibacillus salarius</name>
    <dbReference type="NCBI Taxonomy" id="447199"/>
    <lineage>
        <taxon>Bacteria</taxon>
        <taxon>Bacillati</taxon>
        <taxon>Bacillota</taxon>
        <taxon>Bacilli</taxon>
        <taxon>Bacillales</taxon>
        <taxon>Bacillaceae</taxon>
        <taxon>Virgibacillus</taxon>
    </lineage>
</organism>
<dbReference type="InterPro" id="IPR001034">
    <property type="entry name" value="DeoR_HTH"/>
</dbReference>
<dbReference type="Gene3D" id="3.40.50.1360">
    <property type="match status" value="1"/>
</dbReference>
<gene>
    <name evidence="5" type="ORF">KCX74_08580</name>
</gene>
<protein>
    <submittedName>
        <fullName evidence="5">DeoR/GlpR transcriptional regulator</fullName>
    </submittedName>
</protein>
<dbReference type="Proteomes" id="UP000675284">
    <property type="component" value="Unassembled WGS sequence"/>
</dbReference>
<dbReference type="InterPro" id="IPR018356">
    <property type="entry name" value="Tscrpt_reg_HTH_DeoR_CS"/>
</dbReference>
<dbReference type="Pfam" id="PF00455">
    <property type="entry name" value="DeoRC"/>
    <property type="match status" value="1"/>
</dbReference>
<dbReference type="PANTHER" id="PTHR30363:SF60">
    <property type="entry name" value="HTH-TYPE TRANSCRIPTIONAL REGULATOR IOLR"/>
    <property type="match status" value="1"/>
</dbReference>
<dbReference type="InterPro" id="IPR036388">
    <property type="entry name" value="WH-like_DNA-bd_sf"/>
</dbReference>
<name>A0A941IB60_9BACI</name>
<dbReference type="Pfam" id="PF08220">
    <property type="entry name" value="HTH_DeoR"/>
    <property type="match status" value="1"/>
</dbReference>
<dbReference type="InterPro" id="IPR014036">
    <property type="entry name" value="DeoR-like_C"/>
</dbReference>
<keyword evidence="6" id="KW-1185">Reference proteome</keyword>
<keyword evidence="2" id="KW-0238">DNA-binding</keyword>
<feature type="domain" description="HTH deoR-type" evidence="4">
    <location>
        <begin position="2"/>
        <end position="57"/>
    </location>
</feature>
<dbReference type="PANTHER" id="PTHR30363">
    <property type="entry name" value="HTH-TYPE TRANSCRIPTIONAL REGULATOR SRLR-RELATED"/>
    <property type="match status" value="1"/>
</dbReference>
<reference evidence="5" key="1">
    <citation type="submission" date="2021-04" db="EMBL/GenBank/DDBJ databases">
        <title>Isolation and polyphasic classification of algal microorganism.</title>
        <authorList>
            <person name="Wang S."/>
        </authorList>
    </citation>
    <scope>NUCLEOTIDE SEQUENCE</scope>
    <source>
        <strain evidence="5">720a</strain>
    </source>
</reference>
<evidence type="ECO:0000259" key="4">
    <source>
        <dbReference type="PROSITE" id="PS51000"/>
    </source>
</evidence>
<dbReference type="EMBL" id="JAGSOT010000021">
    <property type="protein sequence ID" value="MBR7796096.1"/>
    <property type="molecule type" value="Genomic_DNA"/>
</dbReference>
<dbReference type="InterPro" id="IPR037171">
    <property type="entry name" value="NagB/RpiA_transferase-like"/>
</dbReference>
<dbReference type="GO" id="GO:0003700">
    <property type="term" value="F:DNA-binding transcription factor activity"/>
    <property type="evidence" value="ECO:0007669"/>
    <property type="project" value="InterPro"/>
</dbReference>